<dbReference type="VEuPathDB" id="TrichDB:TRFO_32597"/>
<gene>
    <name evidence="1" type="ORF">TRFO_32597</name>
</gene>
<comment type="caution">
    <text evidence="1">The sequence shown here is derived from an EMBL/GenBank/DDBJ whole genome shotgun (WGS) entry which is preliminary data.</text>
</comment>
<reference evidence="1" key="1">
    <citation type="submission" date="2016-10" db="EMBL/GenBank/DDBJ databases">
        <authorList>
            <person name="Benchimol M."/>
            <person name="Almeida L.G."/>
            <person name="Vasconcelos A.T."/>
            <person name="Perreira-Neves A."/>
            <person name="Rosa I.A."/>
            <person name="Tasca T."/>
            <person name="Bogo M.R."/>
            <person name="de Souza W."/>
        </authorList>
    </citation>
    <scope>NUCLEOTIDE SEQUENCE [LARGE SCALE GENOMIC DNA]</scope>
    <source>
        <strain evidence="1">K</strain>
    </source>
</reference>
<proteinExistence type="predicted"/>
<protein>
    <submittedName>
        <fullName evidence="1">Uncharacterized protein</fullName>
    </submittedName>
</protein>
<name>A0A1J4JNI2_9EUKA</name>
<dbReference type="RefSeq" id="XP_068353817.1">
    <property type="nucleotide sequence ID" value="XM_068508586.1"/>
</dbReference>
<dbReference type="GeneID" id="94843290"/>
<keyword evidence="2" id="KW-1185">Reference proteome</keyword>
<dbReference type="EMBL" id="MLAK01000944">
    <property type="protein sequence ID" value="OHT00681.1"/>
    <property type="molecule type" value="Genomic_DNA"/>
</dbReference>
<sequence>MKKLILISVGYGKFYLQMKNPRDELKSLIYEDKDQKRKKFSGETVGEMEVIMMKRCPEYFIKLHKDFEKKALLFEILELQIHNKKNKIVYKSPGESKKGNKTASGYSGYQIPWYNSEIFALRYSHIKNDTMPVFTKPDKFKDILIDFFSQNSQFLYYFWNVTFPNVLGSFLSLEYCSTAKNFLLTFSNNFDFVFPGYISFLRHNFYFQNQFLRSFYMQICSESVDPLTALSEAFIFATTKLNIHQFQILVELGEHKERYKDIFVELFYNQLELWQYSSLLSPGDFLRQNRLNTCERVEELLKDHDISKSDPKFVGNTNLEDFMINIFDNIQEDLITNDIKLSEVIYTYQDVYIITYLDVILLTKLMIKPENECARLKKYLEAPLDTNYFFDEALRFTFIENGLPNADKVPVGKFKPEGDIQHILAWENTKRSFILNGIDYYGVLIDKNHNFDSQLIDCARKNEIKLIYRSEEIKKEMVKRMPQYGKIRLHLDAQDDLLQMVSALLVDVFAKIIIHKSTGKTYKEFYSSNILFILKKKISLEMENKNKTSYQEALNKSIHEFKFPESSFVDDDNRTYDIYQAYITIRTTSFNRLCPTSRSTQNTSQSTVTNKETELINTALTFCDIVSRGITYIYFRDNTKNLIDDLVYRKTPFFECSESFINEHLSDYLPSGAFSYIFSFISQLENNKENPKKGDPKQKSFYLTFEAVPVINKMLESMIDRPDQVPNNRHLFHEQCFDFALPDRSEPFPLTQSNLVRVRAEQIFWYSFIQAGIENPHECLETLCQELALADYYITKHFKSHSIHLSRLQKEFDILNEYINFKGEKKPSETDLTDET</sequence>
<organism evidence="1 2">
    <name type="scientific">Tritrichomonas foetus</name>
    <dbReference type="NCBI Taxonomy" id="1144522"/>
    <lineage>
        <taxon>Eukaryota</taxon>
        <taxon>Metamonada</taxon>
        <taxon>Parabasalia</taxon>
        <taxon>Tritrichomonadida</taxon>
        <taxon>Tritrichomonadidae</taxon>
        <taxon>Tritrichomonas</taxon>
    </lineage>
</organism>
<evidence type="ECO:0000313" key="2">
    <source>
        <dbReference type="Proteomes" id="UP000179807"/>
    </source>
</evidence>
<accession>A0A1J4JNI2</accession>
<dbReference type="Proteomes" id="UP000179807">
    <property type="component" value="Unassembled WGS sequence"/>
</dbReference>
<dbReference type="AlphaFoldDB" id="A0A1J4JNI2"/>
<evidence type="ECO:0000313" key="1">
    <source>
        <dbReference type="EMBL" id="OHT00681.1"/>
    </source>
</evidence>